<feature type="non-terminal residue" evidence="8">
    <location>
        <position position="1"/>
    </location>
</feature>
<feature type="transmembrane region" description="Helical" evidence="6">
    <location>
        <begin position="45"/>
        <end position="69"/>
    </location>
</feature>
<feature type="domain" description="RDD" evidence="7">
    <location>
        <begin position="38"/>
        <end position="179"/>
    </location>
</feature>
<evidence type="ECO:0000259" key="7">
    <source>
        <dbReference type="Pfam" id="PF06271"/>
    </source>
</evidence>
<comment type="caution">
    <text evidence="8">The sequence shown here is derived from an EMBL/GenBank/DDBJ whole genome shotgun (WGS) entry which is preliminary data.</text>
</comment>
<dbReference type="InterPro" id="IPR010432">
    <property type="entry name" value="RDD"/>
</dbReference>
<evidence type="ECO:0000256" key="2">
    <source>
        <dbReference type="ARBA" id="ARBA00022475"/>
    </source>
</evidence>
<evidence type="ECO:0000256" key="4">
    <source>
        <dbReference type="ARBA" id="ARBA00022989"/>
    </source>
</evidence>
<sequence>PPGGYYPPPPAGNFPPPAPGYYSPPVGNPVGQLPQQAYTSWLTRFGAYLIDTLPVMVVYGIPSMIASGMAEKECITTSSGVACTVTPSSVGVLLMFVGWVAAMAYVIWNYGYRQGTTGSSIGKSVLKFKVVSEQTGLPIGFGMSVVRQLAHIVDSITFFIGYLFPLWDAKRQTLADKIMTTVCLPIQ</sequence>
<dbReference type="PANTHER" id="PTHR36115:SF6">
    <property type="entry name" value="PROLINE-RICH ANTIGEN HOMOLOG"/>
    <property type="match status" value="1"/>
</dbReference>
<keyword evidence="9" id="KW-1185">Reference proteome</keyword>
<accession>A0ABU5YNF2</accession>
<name>A0ABU5YNF2_9MYCO</name>
<evidence type="ECO:0000256" key="3">
    <source>
        <dbReference type="ARBA" id="ARBA00022692"/>
    </source>
</evidence>
<feature type="transmembrane region" description="Helical" evidence="6">
    <location>
        <begin position="81"/>
        <end position="108"/>
    </location>
</feature>
<evidence type="ECO:0000256" key="5">
    <source>
        <dbReference type="ARBA" id="ARBA00023136"/>
    </source>
</evidence>
<proteinExistence type="predicted"/>
<evidence type="ECO:0000256" key="6">
    <source>
        <dbReference type="SAM" id="Phobius"/>
    </source>
</evidence>
<evidence type="ECO:0000256" key="1">
    <source>
        <dbReference type="ARBA" id="ARBA00004651"/>
    </source>
</evidence>
<organism evidence="8 9">
    <name type="scientific">[Mycobacterium] zoologicum</name>
    <dbReference type="NCBI Taxonomy" id="2872311"/>
    <lineage>
        <taxon>Bacteria</taxon>
        <taxon>Bacillati</taxon>
        <taxon>Actinomycetota</taxon>
        <taxon>Actinomycetes</taxon>
        <taxon>Mycobacteriales</taxon>
        <taxon>Mycobacteriaceae</taxon>
        <taxon>Mycolicibacter</taxon>
    </lineage>
</organism>
<keyword evidence="3 6" id="KW-0812">Transmembrane</keyword>
<dbReference type="RefSeq" id="WP_329800007.1">
    <property type="nucleotide sequence ID" value="NZ_JAYJJT010000023.1"/>
</dbReference>
<dbReference type="EMBL" id="JAYJJT010000023">
    <property type="protein sequence ID" value="MEB3051598.1"/>
    <property type="molecule type" value="Genomic_DNA"/>
</dbReference>
<feature type="transmembrane region" description="Helical" evidence="6">
    <location>
        <begin position="149"/>
        <end position="167"/>
    </location>
</feature>
<keyword evidence="5 6" id="KW-0472">Membrane</keyword>
<protein>
    <submittedName>
        <fullName evidence="8">RDD family protein</fullName>
    </submittedName>
</protein>
<gene>
    <name evidence="8" type="ORF">KV112_17950</name>
</gene>
<dbReference type="InterPro" id="IPR051791">
    <property type="entry name" value="Pra-immunoreactive"/>
</dbReference>
<dbReference type="Proteomes" id="UP001299046">
    <property type="component" value="Unassembled WGS sequence"/>
</dbReference>
<dbReference type="Pfam" id="PF06271">
    <property type="entry name" value="RDD"/>
    <property type="match status" value="1"/>
</dbReference>
<reference evidence="8 9" key="1">
    <citation type="submission" date="2023-12" db="EMBL/GenBank/DDBJ databases">
        <title>Description of new species of Mycobacterium terrae complex isolated from sewage at the Sao Paulo Zoological Park Foundation in Brazil.</title>
        <authorList>
            <person name="Romagnoli C.L."/>
            <person name="Conceicao E.C."/>
            <person name="Machado E."/>
            <person name="Barreto L.B.P.F."/>
            <person name="Sharma A."/>
            <person name="Silva N.M."/>
            <person name="Marques L.E."/>
            <person name="Juliana M.A."/>
            <person name="Lourenco M.C.S."/>
            <person name="Digiampietri L.A."/>
            <person name="Suffys P.N."/>
            <person name="Viana-Niero C."/>
        </authorList>
    </citation>
    <scope>NUCLEOTIDE SEQUENCE [LARGE SCALE GENOMIC DNA]</scope>
    <source>
        <strain evidence="8 9">MYC123</strain>
    </source>
</reference>
<comment type="subcellular location">
    <subcellularLocation>
        <location evidence="1">Cell membrane</location>
        <topology evidence="1">Multi-pass membrane protein</topology>
    </subcellularLocation>
</comment>
<keyword evidence="4 6" id="KW-1133">Transmembrane helix</keyword>
<keyword evidence="2" id="KW-1003">Cell membrane</keyword>
<dbReference type="PANTHER" id="PTHR36115">
    <property type="entry name" value="PROLINE-RICH ANTIGEN HOMOLOG-RELATED"/>
    <property type="match status" value="1"/>
</dbReference>
<evidence type="ECO:0000313" key="9">
    <source>
        <dbReference type="Proteomes" id="UP001299046"/>
    </source>
</evidence>
<evidence type="ECO:0000313" key="8">
    <source>
        <dbReference type="EMBL" id="MEB3051598.1"/>
    </source>
</evidence>